<evidence type="ECO:0000313" key="1">
    <source>
        <dbReference type="EMBL" id="EHL04611.1"/>
    </source>
</evidence>
<sequence>MLYKEADRFFKVVYSVERFIVSGGEVMMRSDLHEWVTYLSQYADRIGRLELNSNGTIMPSEKLLSSLSAYPGPLRLLVDNYGHEISRNAEAITGIFRSLGKADVELRDYYTENAHFGGWVDYGVYDIEKLHRKNREDTIKSWTTCSSHRSRYFMTMLDGKIYHCARQIWLVNNGIIPAVSDEVVDFFDDSQTDDDIRAKISFLYKRIAFTTCEFCNGLHEDAPRFTPAEQLTYEEQKNYWRVCNEHGEQV</sequence>
<protein>
    <recommendedName>
        <fullName evidence="3">4Fe4S-binding SPASM domain-containing protein</fullName>
    </recommendedName>
</protein>
<evidence type="ECO:0000313" key="2">
    <source>
        <dbReference type="Proteomes" id="UP000004416"/>
    </source>
</evidence>
<evidence type="ECO:0008006" key="3">
    <source>
        <dbReference type="Google" id="ProtNLM"/>
    </source>
</evidence>
<name>G9XUN9_DESHA</name>
<reference evidence="1 2" key="1">
    <citation type="submission" date="2011-08" db="EMBL/GenBank/DDBJ databases">
        <authorList>
            <person name="Weinstock G."/>
            <person name="Sodergren E."/>
            <person name="Clifton S."/>
            <person name="Fulton L."/>
            <person name="Fulton B."/>
            <person name="Courtney L."/>
            <person name="Fronick C."/>
            <person name="Harrison M."/>
            <person name="Strong C."/>
            <person name="Farmer C."/>
            <person name="Delahaunty K."/>
            <person name="Markovic C."/>
            <person name="Hall O."/>
            <person name="Minx P."/>
            <person name="Tomlinson C."/>
            <person name="Mitreva M."/>
            <person name="Hou S."/>
            <person name="Chen J."/>
            <person name="Wollam A."/>
            <person name="Pepin K.H."/>
            <person name="Johnson M."/>
            <person name="Bhonagiri V."/>
            <person name="Zhang X."/>
            <person name="Suruliraj S."/>
            <person name="Warren W."/>
            <person name="Chinwalla A."/>
            <person name="Mardis E.R."/>
            <person name="Wilson R.K."/>
        </authorList>
    </citation>
    <scope>NUCLEOTIDE SEQUENCE [LARGE SCALE GENOMIC DNA]</scope>
    <source>
        <strain evidence="1 2">DP7</strain>
    </source>
</reference>
<comment type="caution">
    <text evidence="1">The sequence shown here is derived from an EMBL/GenBank/DDBJ whole genome shotgun (WGS) entry which is preliminary data.</text>
</comment>
<dbReference type="InterPro" id="IPR013785">
    <property type="entry name" value="Aldolase_TIM"/>
</dbReference>
<dbReference type="PATRIC" id="fig|537010.4.peg.4377"/>
<dbReference type="InterPro" id="IPR058240">
    <property type="entry name" value="rSAM_sf"/>
</dbReference>
<proteinExistence type="predicted"/>
<dbReference type="SUPFAM" id="SSF102114">
    <property type="entry name" value="Radical SAM enzymes"/>
    <property type="match status" value="1"/>
</dbReference>
<gene>
    <name evidence="1" type="ORF">HMPREF0322_04698</name>
</gene>
<organism evidence="1 2">
    <name type="scientific">Desulfitobacterium hafniense DP7</name>
    <dbReference type="NCBI Taxonomy" id="537010"/>
    <lineage>
        <taxon>Bacteria</taxon>
        <taxon>Bacillati</taxon>
        <taxon>Bacillota</taxon>
        <taxon>Clostridia</taxon>
        <taxon>Eubacteriales</taxon>
        <taxon>Desulfitobacteriaceae</taxon>
        <taxon>Desulfitobacterium</taxon>
    </lineage>
</organism>
<dbReference type="Proteomes" id="UP000004416">
    <property type="component" value="Unassembled WGS sequence"/>
</dbReference>
<dbReference type="EMBL" id="AFZX01000131">
    <property type="protein sequence ID" value="EHL04611.1"/>
    <property type="molecule type" value="Genomic_DNA"/>
</dbReference>
<dbReference type="AlphaFoldDB" id="G9XUN9"/>
<accession>G9XUN9</accession>
<dbReference type="HOGENOM" id="CLU_091318_0_0_9"/>
<dbReference type="Gene3D" id="3.20.20.70">
    <property type="entry name" value="Aldolase class I"/>
    <property type="match status" value="1"/>
</dbReference>